<dbReference type="PROSITE" id="PS52016">
    <property type="entry name" value="TONB_DEPENDENT_REC_3"/>
    <property type="match status" value="1"/>
</dbReference>
<dbReference type="InterPro" id="IPR036942">
    <property type="entry name" value="Beta-barrel_TonB_sf"/>
</dbReference>
<keyword evidence="10" id="KW-1185">Reference proteome</keyword>
<dbReference type="InterPro" id="IPR039426">
    <property type="entry name" value="TonB-dep_rcpt-like"/>
</dbReference>
<evidence type="ECO:0000256" key="1">
    <source>
        <dbReference type="ARBA" id="ARBA00004571"/>
    </source>
</evidence>
<dbReference type="Gene3D" id="2.40.170.20">
    <property type="entry name" value="TonB-dependent receptor, beta-barrel domain"/>
    <property type="match status" value="1"/>
</dbReference>
<dbReference type="SUPFAM" id="SSF49464">
    <property type="entry name" value="Carboxypeptidase regulatory domain-like"/>
    <property type="match status" value="1"/>
</dbReference>
<keyword evidence="2 7" id="KW-0813">Transport</keyword>
<comment type="similarity">
    <text evidence="7">Belongs to the TonB-dependent receptor family.</text>
</comment>
<proteinExistence type="inferred from homology"/>
<name>A0ABV8QR56_9BACT</name>
<dbReference type="SUPFAM" id="SSF56935">
    <property type="entry name" value="Porins"/>
    <property type="match status" value="1"/>
</dbReference>
<evidence type="ECO:0000313" key="10">
    <source>
        <dbReference type="Proteomes" id="UP001595907"/>
    </source>
</evidence>
<dbReference type="InterPro" id="IPR012910">
    <property type="entry name" value="Plug_dom"/>
</dbReference>
<dbReference type="Gene3D" id="2.170.130.10">
    <property type="entry name" value="TonB-dependent receptor, plug domain"/>
    <property type="match status" value="1"/>
</dbReference>
<evidence type="ECO:0000256" key="6">
    <source>
        <dbReference type="ARBA" id="ARBA00023237"/>
    </source>
</evidence>
<dbReference type="NCBIfam" id="TIGR04057">
    <property type="entry name" value="SusC_RagA_signa"/>
    <property type="match status" value="1"/>
</dbReference>
<dbReference type="EMBL" id="JBHSCZ010000001">
    <property type="protein sequence ID" value="MFC4262120.1"/>
    <property type="molecule type" value="Genomic_DNA"/>
</dbReference>
<sequence length="1031" mass="112384">MLLFCAVASMSLYAQSPISGVVTNAKDGTPIAGVTVNVKGTSTNVQSSADGAYTITAPSNGTLVFTSASFTRIELAIAGQKNVNVALTPNTANLDEVVVVGYGTQQRKYLTGSVSKVESKAFTSTPAPSFDAALQGRAPGLQVQQANGSLGGAVRIRVRGTSSISASGEPLYVIDGVPFANGDNQAGFGSGFDATKANNTNPLATINQNDIESIEVLKDAASASIYGARAANGVILITTKKGKTGKTQISLDAVSGVSKITRKLPLLNGAEWFQLYNEARVNDGQLPLGPNQAIPGQALSYVYNPNVNTDWIDQTTQNGTLYEANLSARGGNDKTRFYLSGVYRDEKGVLVGNNFRRIGARVNIDNKASDRLDLGVQFGMYSTKTNEVPTSFNGGIGWAQSQSLPIYPVFNPDGSYFGTQTKNNIFINPVAQLQNTFINQTLRTFANVYAALKITKTLSFRSEFGLDMSKQQENYYQQNFNRWYQNTMLAAASERNLDLTNINTNNYFTFNKQINADNKIDATAGFAVNALRYHEISYTPRDAGVGFVNNFYTEGTAGLSWSPLAPTTISNGSPVNAYRNRNESGFLSYFARANYRFKDRYLFGASFRADASPRFGANNRYGYFPSVSAGWIASDESFLKDSKVINYLKLRTSYGLTGNAEIGDFRYIELYNPTGGYAGINGQVQSQLANPDLSWEKGQQFDFGVDYAVLKNRISGSLSFYTKKSKDLLLNTPVQRSTGFSNIASNVDVQVRNMGVELVINSTNFETKSFKWTSSLNISHNANKVLTVAGFTDPDFLDLSEGDTRVIAGYPLGINYLPIFAGVDPQTGDQLIFEKGTGKKIKLTPASQNANRVPVGTPNPDFYGGFENNFTYKGFDLGILLTFQYGNTIYDDGGKYQMGGRLGSWNQRRELLSRWQKPGDITDVPKVSLIEGGNADNSNSSRYLYDVSFLRVRSISLGYNLPKSILNKAKLTSARIYVSGQNLFTFTKYAGWDPEVVRYRFNNGASNGAFNAPYLPTPQSKSINFGLNIGL</sequence>
<evidence type="ECO:0000256" key="4">
    <source>
        <dbReference type="ARBA" id="ARBA00022692"/>
    </source>
</evidence>
<dbReference type="NCBIfam" id="TIGR04056">
    <property type="entry name" value="OMP_RagA_SusC"/>
    <property type="match status" value="1"/>
</dbReference>
<dbReference type="InterPro" id="IPR023996">
    <property type="entry name" value="TonB-dep_OMP_SusC/RagA"/>
</dbReference>
<accession>A0ABV8QR56</accession>
<evidence type="ECO:0000256" key="3">
    <source>
        <dbReference type="ARBA" id="ARBA00022452"/>
    </source>
</evidence>
<gene>
    <name evidence="9" type="ORF">ACFOWM_04490</name>
</gene>
<evidence type="ECO:0000313" key="9">
    <source>
        <dbReference type="EMBL" id="MFC4262120.1"/>
    </source>
</evidence>
<evidence type="ECO:0000259" key="8">
    <source>
        <dbReference type="Pfam" id="PF07715"/>
    </source>
</evidence>
<keyword evidence="5 7" id="KW-0472">Membrane</keyword>
<keyword evidence="6 7" id="KW-0998">Cell outer membrane</keyword>
<organism evidence="9 10">
    <name type="scientific">Ferruginibacter yonginensis</name>
    <dbReference type="NCBI Taxonomy" id="1310416"/>
    <lineage>
        <taxon>Bacteria</taxon>
        <taxon>Pseudomonadati</taxon>
        <taxon>Bacteroidota</taxon>
        <taxon>Chitinophagia</taxon>
        <taxon>Chitinophagales</taxon>
        <taxon>Chitinophagaceae</taxon>
        <taxon>Ferruginibacter</taxon>
    </lineage>
</organism>
<dbReference type="Pfam" id="PF13715">
    <property type="entry name" value="CarbopepD_reg_2"/>
    <property type="match status" value="1"/>
</dbReference>
<dbReference type="InterPro" id="IPR037066">
    <property type="entry name" value="Plug_dom_sf"/>
</dbReference>
<dbReference type="InterPro" id="IPR023997">
    <property type="entry name" value="TonB-dep_OMP_SusC/RagA_CS"/>
</dbReference>
<keyword evidence="3 7" id="KW-1134">Transmembrane beta strand</keyword>
<dbReference type="Pfam" id="PF07715">
    <property type="entry name" value="Plug"/>
    <property type="match status" value="1"/>
</dbReference>
<reference evidence="10" key="1">
    <citation type="journal article" date="2019" name="Int. J. Syst. Evol. Microbiol.">
        <title>The Global Catalogue of Microorganisms (GCM) 10K type strain sequencing project: providing services to taxonomists for standard genome sequencing and annotation.</title>
        <authorList>
            <consortium name="The Broad Institute Genomics Platform"/>
            <consortium name="The Broad Institute Genome Sequencing Center for Infectious Disease"/>
            <person name="Wu L."/>
            <person name="Ma J."/>
        </authorList>
    </citation>
    <scope>NUCLEOTIDE SEQUENCE [LARGE SCALE GENOMIC DNA]</scope>
    <source>
        <strain evidence="10">CECT 8289</strain>
    </source>
</reference>
<comment type="subcellular location">
    <subcellularLocation>
        <location evidence="1 7">Cell outer membrane</location>
        <topology evidence="1 7">Multi-pass membrane protein</topology>
    </subcellularLocation>
</comment>
<comment type="caution">
    <text evidence="9">The sequence shown here is derived from an EMBL/GenBank/DDBJ whole genome shotgun (WGS) entry which is preliminary data.</text>
</comment>
<feature type="domain" description="TonB-dependent receptor plug" evidence="8">
    <location>
        <begin position="110"/>
        <end position="234"/>
    </location>
</feature>
<evidence type="ECO:0000256" key="2">
    <source>
        <dbReference type="ARBA" id="ARBA00022448"/>
    </source>
</evidence>
<keyword evidence="4 7" id="KW-0812">Transmembrane</keyword>
<evidence type="ECO:0000256" key="7">
    <source>
        <dbReference type="PROSITE-ProRule" id="PRU01360"/>
    </source>
</evidence>
<dbReference type="Proteomes" id="UP001595907">
    <property type="component" value="Unassembled WGS sequence"/>
</dbReference>
<dbReference type="RefSeq" id="WP_379707482.1">
    <property type="nucleotide sequence ID" value="NZ_JBHSCZ010000001.1"/>
</dbReference>
<protein>
    <submittedName>
        <fullName evidence="9">SusC/RagA family TonB-linked outer membrane protein</fullName>
    </submittedName>
</protein>
<evidence type="ECO:0000256" key="5">
    <source>
        <dbReference type="ARBA" id="ARBA00023136"/>
    </source>
</evidence>
<dbReference type="InterPro" id="IPR008969">
    <property type="entry name" value="CarboxyPept-like_regulatory"/>
</dbReference>
<dbReference type="Gene3D" id="2.60.40.1120">
    <property type="entry name" value="Carboxypeptidase-like, regulatory domain"/>
    <property type="match status" value="1"/>
</dbReference>